<proteinExistence type="inferred from homology"/>
<evidence type="ECO:0000256" key="1">
    <source>
        <dbReference type="ARBA" id="ARBA00007274"/>
    </source>
</evidence>
<dbReference type="PANTHER" id="PTHR43300:SF11">
    <property type="entry name" value="ACETYLTRANSFERASE RV3034C-RELATED"/>
    <property type="match status" value="1"/>
</dbReference>
<dbReference type="InterPro" id="IPR050179">
    <property type="entry name" value="Trans_hexapeptide_repeat"/>
</dbReference>
<accession>A0A4R3KMN7</accession>
<dbReference type="Proteomes" id="UP000295807">
    <property type="component" value="Unassembled WGS sequence"/>
</dbReference>
<sequence length="221" mass="24034">MNKIYKSLNQHVAISLDKGGCIHAKSIINNACISGDIQTSEGTAIRGGVKITGGTVHIGRYTSLNGPNTHISCRIHPITIGNFCSIAPNVLIQEYDHDHSRLTSYFISANLFKEGMEADICSKGPIDIGSDVWIGAGCALLSGVKIGNGAVIAANSVITKDVPAFAIVAGNPARVIKYRFSEEIITRLEEIQWWNWPDEKIKSNKDIFKGSFTLEKLKHVI</sequence>
<comment type="caution">
    <text evidence="2">The sequence shown here is derived from an EMBL/GenBank/DDBJ whole genome shotgun (WGS) entry which is preliminary data.</text>
</comment>
<dbReference type="Gene3D" id="2.160.10.10">
    <property type="entry name" value="Hexapeptide repeat proteins"/>
    <property type="match status" value="1"/>
</dbReference>
<keyword evidence="2" id="KW-0808">Transferase</keyword>
<dbReference type="InterPro" id="IPR001451">
    <property type="entry name" value="Hexapep"/>
</dbReference>
<keyword evidence="3" id="KW-1185">Reference proteome</keyword>
<dbReference type="SUPFAM" id="SSF51161">
    <property type="entry name" value="Trimeric LpxA-like enzymes"/>
    <property type="match status" value="1"/>
</dbReference>
<dbReference type="RefSeq" id="WP_225975230.1">
    <property type="nucleotide sequence ID" value="NZ_CP042432.1"/>
</dbReference>
<evidence type="ECO:0000313" key="3">
    <source>
        <dbReference type="Proteomes" id="UP000295807"/>
    </source>
</evidence>
<dbReference type="PANTHER" id="PTHR43300">
    <property type="entry name" value="ACETYLTRANSFERASE"/>
    <property type="match status" value="1"/>
</dbReference>
<dbReference type="EMBL" id="SMAD01000017">
    <property type="protein sequence ID" value="TCS84861.1"/>
    <property type="molecule type" value="Genomic_DNA"/>
</dbReference>
<evidence type="ECO:0000313" key="2">
    <source>
        <dbReference type="EMBL" id="TCS84861.1"/>
    </source>
</evidence>
<dbReference type="GO" id="GO:0016740">
    <property type="term" value="F:transferase activity"/>
    <property type="evidence" value="ECO:0007669"/>
    <property type="project" value="UniProtKB-KW"/>
</dbReference>
<protein>
    <submittedName>
        <fullName evidence="2">Virginiamycin A acetyltransferase</fullName>
    </submittedName>
</protein>
<dbReference type="CDD" id="cd03349">
    <property type="entry name" value="LbH_XAT"/>
    <property type="match status" value="1"/>
</dbReference>
<dbReference type="AlphaFoldDB" id="A0A4R3KMN7"/>
<reference evidence="2 3" key="1">
    <citation type="submission" date="2019-03" db="EMBL/GenBank/DDBJ databases">
        <title>Genomic Encyclopedia of Type Strains, Phase IV (KMG-IV): sequencing the most valuable type-strain genomes for metagenomic binning, comparative biology and taxonomic classification.</title>
        <authorList>
            <person name="Goeker M."/>
        </authorList>
    </citation>
    <scope>NUCLEOTIDE SEQUENCE [LARGE SCALE GENOMIC DNA]</scope>
    <source>
        <strain evidence="2 3">DSM 21100</strain>
    </source>
</reference>
<dbReference type="InterPro" id="IPR011004">
    <property type="entry name" value="Trimer_LpxA-like_sf"/>
</dbReference>
<organism evidence="2 3">
    <name type="scientific">Anseongella ginsenosidimutans</name>
    <dbReference type="NCBI Taxonomy" id="496056"/>
    <lineage>
        <taxon>Bacteria</taxon>
        <taxon>Pseudomonadati</taxon>
        <taxon>Bacteroidota</taxon>
        <taxon>Sphingobacteriia</taxon>
        <taxon>Sphingobacteriales</taxon>
        <taxon>Sphingobacteriaceae</taxon>
        <taxon>Anseongella</taxon>
    </lineage>
</organism>
<dbReference type="Pfam" id="PF00132">
    <property type="entry name" value="Hexapep"/>
    <property type="match status" value="1"/>
</dbReference>
<gene>
    <name evidence="2" type="ORF">EDD80_11739</name>
</gene>
<comment type="similarity">
    <text evidence="1">Belongs to the transferase hexapeptide repeat family.</text>
</comment>
<name>A0A4R3KMN7_9SPHI</name>